<dbReference type="CDD" id="cd00293">
    <property type="entry name" value="USP-like"/>
    <property type="match status" value="1"/>
</dbReference>
<dbReference type="InterPro" id="IPR006015">
    <property type="entry name" value="Universal_stress_UspA"/>
</dbReference>
<dbReference type="Pfam" id="PF00582">
    <property type="entry name" value="Usp"/>
    <property type="match status" value="1"/>
</dbReference>
<dbReference type="AlphaFoldDB" id="A0A248LET8"/>
<evidence type="ECO:0000313" key="3">
    <source>
        <dbReference type="EMBL" id="ASJ23308.1"/>
    </source>
</evidence>
<reference evidence="3" key="3">
    <citation type="submission" date="2017-06" db="EMBL/GenBank/DDBJ databases">
        <authorList>
            <person name="Kim H.J."/>
            <person name="Triplett B.A."/>
        </authorList>
    </citation>
    <scope>NUCLEOTIDE SEQUENCE</scope>
    <source>
        <strain evidence="3">HLGZ1</strain>
    </source>
</reference>
<dbReference type="PRINTS" id="PR01438">
    <property type="entry name" value="UNVRSLSTRESS"/>
</dbReference>
<reference evidence="4 6" key="4">
    <citation type="submission" date="2021-10" db="EMBL/GenBank/DDBJ databases">
        <title>Whole-genome sequencing analysis of Laribacter hongkongensis: virulence gene profiles, carbohydrate-active enzyme prediction, and antimicrobial resistance characterization.</title>
        <authorList>
            <person name="Yuan P."/>
            <person name="Zhan Y."/>
            <person name="Chen D."/>
        </authorList>
    </citation>
    <scope>NUCLEOTIDE SEQUENCE [LARGE SCALE GENOMIC DNA]</scope>
    <source>
        <strain evidence="4 6">W67</strain>
    </source>
</reference>
<feature type="domain" description="UspA" evidence="2">
    <location>
        <begin position="156"/>
        <end position="276"/>
    </location>
</feature>
<reference evidence="3" key="1">
    <citation type="journal article" date="2017" name="J. Antimicrob. Chemother.">
        <title>Emergence and genomic analysis of MDR Laribacter hongkongensis strain HLGZ1 from Guangzhou, China.</title>
        <authorList>
            <person name="Wu H.K."/>
            <person name="Chen J.H."/>
            <person name="Yang L."/>
            <person name="Li A.R."/>
            <person name="Su D.H."/>
            <person name="Lin Y.P."/>
            <person name="Chen D.Q."/>
        </authorList>
    </citation>
    <scope>NUCLEOTIDE SEQUENCE</scope>
    <source>
        <strain evidence="3">HLGZ1</strain>
    </source>
</reference>
<name>A0A248LET8_9NEIS</name>
<gene>
    <name evidence="4" type="ORF">LH440_08045</name>
    <name evidence="3" type="ORF">LHGZ1_0477</name>
</gene>
<dbReference type="SUPFAM" id="SSF52402">
    <property type="entry name" value="Adenine nucleotide alpha hydrolases-like"/>
    <property type="match status" value="2"/>
</dbReference>
<dbReference type="PANTHER" id="PTHR46268">
    <property type="entry name" value="STRESS RESPONSE PROTEIN NHAX"/>
    <property type="match status" value="1"/>
</dbReference>
<dbReference type="RefSeq" id="WP_161493464.1">
    <property type="nucleotide sequence ID" value="NZ_CP022115.1"/>
</dbReference>
<dbReference type="EMBL" id="JAJAXM010000011">
    <property type="protein sequence ID" value="MCG9025853.1"/>
    <property type="molecule type" value="Genomic_DNA"/>
</dbReference>
<evidence type="ECO:0000313" key="5">
    <source>
        <dbReference type="Proteomes" id="UP000197424"/>
    </source>
</evidence>
<dbReference type="PANTHER" id="PTHR46268:SF6">
    <property type="entry name" value="UNIVERSAL STRESS PROTEIN UP12"/>
    <property type="match status" value="1"/>
</dbReference>
<evidence type="ECO:0000259" key="2">
    <source>
        <dbReference type="Pfam" id="PF00582"/>
    </source>
</evidence>
<evidence type="ECO:0000256" key="1">
    <source>
        <dbReference type="ARBA" id="ARBA00008791"/>
    </source>
</evidence>
<evidence type="ECO:0000313" key="6">
    <source>
        <dbReference type="Proteomes" id="UP001200247"/>
    </source>
</evidence>
<reference evidence="5" key="2">
    <citation type="submission" date="2017-06" db="EMBL/GenBank/DDBJ databases">
        <title>Whole genome sequence of Laribacter hongkongensis LHGZ1.</title>
        <authorList>
            <person name="Chen D."/>
            <person name="Wu H."/>
            <person name="Chen J."/>
        </authorList>
    </citation>
    <scope>NUCLEOTIDE SEQUENCE [LARGE SCALE GENOMIC DNA]</scope>
    <source>
        <strain evidence="5">LHGZ1</strain>
    </source>
</reference>
<proteinExistence type="inferred from homology"/>
<evidence type="ECO:0000313" key="4">
    <source>
        <dbReference type="EMBL" id="MCG9025853.1"/>
    </source>
</evidence>
<organism evidence="3 5">
    <name type="scientific">Laribacter hongkongensis</name>
    <dbReference type="NCBI Taxonomy" id="168471"/>
    <lineage>
        <taxon>Bacteria</taxon>
        <taxon>Pseudomonadati</taxon>
        <taxon>Pseudomonadota</taxon>
        <taxon>Betaproteobacteria</taxon>
        <taxon>Neisseriales</taxon>
        <taxon>Aquaspirillaceae</taxon>
        <taxon>Laribacter</taxon>
    </lineage>
</organism>
<dbReference type="EMBL" id="CP022115">
    <property type="protein sequence ID" value="ASJ23308.1"/>
    <property type="molecule type" value="Genomic_DNA"/>
</dbReference>
<accession>A0A248LET8</accession>
<protein>
    <submittedName>
        <fullName evidence="3 4">Universal stress protein</fullName>
    </submittedName>
</protein>
<dbReference type="Proteomes" id="UP001200247">
    <property type="component" value="Unassembled WGS sequence"/>
</dbReference>
<sequence length="277" mass="29614">MLKRILVALDTTHPTPAPQATAFWLAHRMQAEVNAVVLVDASPLSSGEAVPAGGLGFRQARDRQREAHWHEEADADLLAIRCSALNEGLTLTGDCLFSQNPAQDLSRRALGHDLVVVAQNATLGGDDMRWIESYLDNAPRPLLVVPPAMPLVSEGTILLAYDGSANSARALQQLVHLGLGAGQALRVVSISQTQAEADRLAQEGAAYLAAHGLNVRPQGLVVGQKQPAELINTLAVSLDASLLVLGAFGHRSWKTRLFGSTTRILIRQSTVPVMLCH</sequence>
<dbReference type="InterPro" id="IPR006016">
    <property type="entry name" value="UspA"/>
</dbReference>
<dbReference type="Proteomes" id="UP000197424">
    <property type="component" value="Chromosome"/>
</dbReference>
<dbReference type="Gene3D" id="3.40.50.12370">
    <property type="match status" value="1"/>
</dbReference>
<comment type="similarity">
    <text evidence="1">Belongs to the universal stress protein A family.</text>
</comment>